<dbReference type="Proteomes" id="UP001165090">
    <property type="component" value="Unassembled WGS sequence"/>
</dbReference>
<evidence type="ECO:0000313" key="10">
    <source>
        <dbReference type="Proteomes" id="UP001165090"/>
    </source>
</evidence>
<evidence type="ECO:0000256" key="5">
    <source>
        <dbReference type="PROSITE-ProRule" id="PRU00848"/>
    </source>
</evidence>
<dbReference type="EC" id="2.1.1.-" evidence="6"/>
<evidence type="ECO:0000313" key="9">
    <source>
        <dbReference type="EMBL" id="GLI67704.1"/>
    </source>
</evidence>
<keyword evidence="3 6" id="KW-0808">Transferase</keyword>
<dbReference type="PROSITE" id="PS51515">
    <property type="entry name" value="BIN3_SAM"/>
    <property type="match status" value="1"/>
</dbReference>
<evidence type="ECO:0000259" key="8">
    <source>
        <dbReference type="PROSITE" id="PS51515"/>
    </source>
</evidence>
<dbReference type="PANTHER" id="PTHR12315:SF0">
    <property type="entry name" value="7SK SNRNA METHYLPHOSPHATE CAPPING ENZYME"/>
    <property type="match status" value="1"/>
</dbReference>
<protein>
    <recommendedName>
        <fullName evidence="6">RNA methyltransferase</fullName>
        <ecNumber evidence="6">2.1.1.-</ecNumber>
    </recommendedName>
</protein>
<evidence type="ECO:0000256" key="2">
    <source>
        <dbReference type="ARBA" id="ARBA00022603"/>
    </source>
</evidence>
<accession>A0ABQ5SDH1</accession>
<dbReference type="PANTHER" id="PTHR12315">
    <property type="entry name" value="BICOID-INTERACTING PROTEIN RELATED"/>
    <property type="match status" value="1"/>
</dbReference>
<comment type="similarity">
    <text evidence="1 6">Belongs to the methyltransferase superfamily.</text>
</comment>
<feature type="compositionally biased region" description="Low complexity" evidence="7">
    <location>
        <begin position="235"/>
        <end position="250"/>
    </location>
</feature>
<keyword evidence="4 5" id="KW-0949">S-adenosyl-L-methionine</keyword>
<name>A0ABQ5SDH1_9CHLO</name>
<feature type="compositionally biased region" description="Acidic residues" evidence="7">
    <location>
        <begin position="729"/>
        <end position="764"/>
    </location>
</feature>
<sequence length="976" mass="102848">MSEAANCGTKAGEHAMPPTDPGTLVQQLKSQLLPSDKIFSKNQRKKARKKVTKIIQKTLGICPRPGVNADGDARTDDEGTPSSQDTGCCSNHRAAVGSGEARPACTSSPQTAKFFRPHSPGASAPPCRSVMEATDAADAPAMYPPSNRRRVGSALNRSSSGAPALGQNRDRLPRATPAVARHAEKAASLGHHGRAERAASGAEGLPTCRRKDARPIARSSRLTGSGSPSIDDNRGGSSAAGGSNQLSQGALKRLSRRQARPDDLLTADNDDNDDDGKATTATAGPSHTPGCLKPGARSVIAVAAAYRSAGIAGGGEMACAAAAAGKRRDRRQSGRSLGKRARLSEDGTAVGAAASEEVIQIPPQAGTAASAAAVAAAATAVHRGYALYCSTFVTATAATSHLKGGSVARQVLVPAASMPPAGGVAAARGPLDLSAALLMMRVQLRASDTAGLGGPVPPVIGTADITSGVDASVPAVLTATADANMASGGTSTIRLSGYASDRQGLEDSGSKAALFTSCALSTGMEGRVAAAPAGVNGRLGLQKTSMQAQKQQPCKVQQQAEWQAAVRASRYRYGNYHRYYGYRMSADMDEDPRVKLMRREWFQQRVCIDVGCNEGLVTLAVAARFGAKRMTGYDIDGTLIKKACRNLRNTRTEYTTRLQAMTHGHCIRPAHETSWGNGWEEEGYGDEMPDDGDDGVGGSDPAARNPMVLTGGKVECGELEGDEGRDADADAVEEEYGSETDCADEILPDAEASADDTVNVDDENGVSGDEAAAVNRNGKDPSCGQVSPPLSLQQQKHKQQQQQHQVLASSRPRRGPHSAIGPAPVRVGMLRSYVKALAGTRFVQQDWANARGRSDSADTILCLSVTKWVHLNNGDEGLKRMFKKFFNTLTPGGLLILEPQPWKSYNRAVHKTTTNAVPYKRIEQLQLRPQHFVEYLTNQLGFVLESQLREGQGVGFDRPMYLLRKPMLVGAGPCSS</sequence>
<dbReference type="SUPFAM" id="SSF53335">
    <property type="entry name" value="S-adenosyl-L-methionine-dependent methyltransferases"/>
    <property type="match status" value="1"/>
</dbReference>
<feature type="region of interest" description="Disordered" evidence="7">
    <location>
        <begin position="674"/>
        <end position="823"/>
    </location>
</feature>
<evidence type="ECO:0000256" key="4">
    <source>
        <dbReference type="ARBA" id="ARBA00022691"/>
    </source>
</evidence>
<reference evidence="9 10" key="1">
    <citation type="journal article" date="2023" name="IScience">
        <title>Expanded male sex-determining region conserved during the evolution of homothallism in the green alga Volvox.</title>
        <authorList>
            <person name="Yamamoto K."/>
            <person name="Matsuzaki R."/>
            <person name="Mahakham W."/>
            <person name="Heman W."/>
            <person name="Sekimoto H."/>
            <person name="Kawachi M."/>
            <person name="Minakuchi Y."/>
            <person name="Toyoda A."/>
            <person name="Nozaki H."/>
        </authorList>
    </citation>
    <scope>NUCLEOTIDE SEQUENCE [LARGE SCALE GENOMIC DNA]</scope>
    <source>
        <strain evidence="9 10">NIES-4468</strain>
    </source>
</reference>
<dbReference type="Pfam" id="PF06859">
    <property type="entry name" value="Bin3"/>
    <property type="match status" value="1"/>
</dbReference>
<evidence type="ECO:0000256" key="3">
    <source>
        <dbReference type="ARBA" id="ARBA00022679"/>
    </source>
</evidence>
<proteinExistence type="inferred from homology"/>
<gene>
    <name evidence="9" type="ORF">VaNZ11_011972</name>
</gene>
<comment type="caution">
    <text evidence="9">The sequence shown here is derived from an EMBL/GenBank/DDBJ whole genome shotgun (WGS) entry which is preliminary data.</text>
</comment>
<feature type="domain" description="Bin3-type SAM" evidence="8">
    <location>
        <begin position="591"/>
        <end position="968"/>
    </location>
</feature>
<feature type="region of interest" description="Disordered" evidence="7">
    <location>
        <begin position="61"/>
        <end position="293"/>
    </location>
</feature>
<feature type="compositionally biased region" description="Polar residues" evidence="7">
    <location>
        <begin position="220"/>
        <end position="230"/>
    </location>
</feature>
<evidence type="ECO:0000256" key="1">
    <source>
        <dbReference type="ARBA" id="ARBA00008361"/>
    </source>
</evidence>
<feature type="region of interest" description="Disordered" evidence="7">
    <location>
        <begin position="1"/>
        <end position="23"/>
    </location>
</feature>
<dbReference type="InterPro" id="IPR039772">
    <property type="entry name" value="Bin3-like"/>
</dbReference>
<feature type="compositionally biased region" description="Acidic residues" evidence="7">
    <location>
        <begin position="679"/>
        <end position="694"/>
    </location>
</feature>
<organism evidence="9 10">
    <name type="scientific">Volvox africanus</name>
    <dbReference type="NCBI Taxonomy" id="51714"/>
    <lineage>
        <taxon>Eukaryota</taxon>
        <taxon>Viridiplantae</taxon>
        <taxon>Chlorophyta</taxon>
        <taxon>core chlorophytes</taxon>
        <taxon>Chlorophyceae</taxon>
        <taxon>CS clade</taxon>
        <taxon>Chlamydomonadales</taxon>
        <taxon>Volvocaceae</taxon>
        <taxon>Volvox</taxon>
    </lineage>
</organism>
<keyword evidence="10" id="KW-1185">Reference proteome</keyword>
<dbReference type="Gene3D" id="3.40.50.150">
    <property type="entry name" value="Vaccinia Virus protein VP39"/>
    <property type="match status" value="2"/>
</dbReference>
<dbReference type="InterPro" id="IPR029063">
    <property type="entry name" value="SAM-dependent_MTases_sf"/>
</dbReference>
<evidence type="ECO:0000256" key="6">
    <source>
        <dbReference type="RuleBase" id="RU367087"/>
    </source>
</evidence>
<evidence type="ECO:0000256" key="7">
    <source>
        <dbReference type="SAM" id="MobiDB-lite"/>
    </source>
</evidence>
<dbReference type="EMBL" id="BSDZ01000078">
    <property type="protein sequence ID" value="GLI67704.1"/>
    <property type="molecule type" value="Genomic_DNA"/>
</dbReference>
<dbReference type="InterPro" id="IPR024160">
    <property type="entry name" value="BIN3_SAM-bd_dom"/>
</dbReference>
<keyword evidence="2 6" id="KW-0489">Methyltransferase</keyword>
<feature type="region of interest" description="Disordered" evidence="7">
    <location>
        <begin position="323"/>
        <end position="343"/>
    </location>
</feature>
<dbReference type="InterPro" id="IPR010675">
    <property type="entry name" value="Bin3_C"/>
</dbReference>
<feature type="compositionally biased region" description="Polar residues" evidence="7">
    <location>
        <begin position="80"/>
        <end position="89"/>
    </location>
</feature>